<proteinExistence type="predicted"/>
<accession>A0A1G5J5U2</accession>
<gene>
    <name evidence="1" type="ORF">SAMN05216233_12546</name>
</gene>
<evidence type="ECO:0000313" key="1">
    <source>
        <dbReference type="EMBL" id="SCY83652.1"/>
    </source>
</evidence>
<sequence length="44" mass="4961">MGRDRYTQTIPGYIKIKGNDLIFKKQPPAALPGAKLLKSLTNRF</sequence>
<dbReference type="EMBL" id="FMUX01000025">
    <property type="protein sequence ID" value="SCY83652.1"/>
    <property type="molecule type" value="Genomic_DNA"/>
</dbReference>
<dbReference type="AlphaFoldDB" id="A0A1G5J5U2"/>
<evidence type="ECO:0000313" key="2">
    <source>
        <dbReference type="Proteomes" id="UP000198870"/>
    </source>
</evidence>
<keyword evidence="2" id="KW-1185">Reference proteome</keyword>
<reference evidence="1 2" key="1">
    <citation type="submission" date="2016-10" db="EMBL/GenBank/DDBJ databases">
        <authorList>
            <person name="de Groot N.N."/>
        </authorList>
    </citation>
    <scope>NUCLEOTIDE SEQUENCE [LARGE SCALE GENOMIC DNA]</scope>
    <source>
        <strain evidence="1 2">AA1</strain>
    </source>
</reference>
<protein>
    <submittedName>
        <fullName evidence="1">Uncharacterized protein</fullName>
    </submittedName>
</protein>
<dbReference type="Proteomes" id="UP000198870">
    <property type="component" value="Unassembled WGS sequence"/>
</dbReference>
<name>A0A1G5J5U2_9BACT</name>
<organism evidence="1 2">
    <name type="scientific">Desulfoluna spongiiphila</name>
    <dbReference type="NCBI Taxonomy" id="419481"/>
    <lineage>
        <taxon>Bacteria</taxon>
        <taxon>Pseudomonadati</taxon>
        <taxon>Thermodesulfobacteriota</taxon>
        <taxon>Desulfobacteria</taxon>
        <taxon>Desulfobacterales</taxon>
        <taxon>Desulfolunaceae</taxon>
        <taxon>Desulfoluna</taxon>
    </lineage>
</organism>